<evidence type="ECO:0000313" key="2">
    <source>
        <dbReference type="Proteomes" id="UP000261948"/>
    </source>
</evidence>
<dbReference type="EMBL" id="QURR01000018">
    <property type="protein sequence ID" value="RGE43631.1"/>
    <property type="molecule type" value="Genomic_DNA"/>
</dbReference>
<protein>
    <submittedName>
        <fullName evidence="1">Uncharacterized protein</fullName>
    </submittedName>
</protein>
<comment type="caution">
    <text evidence="1">The sequence shown here is derived from an EMBL/GenBank/DDBJ whole genome shotgun (WGS) entry which is preliminary data.</text>
</comment>
<proteinExistence type="predicted"/>
<gene>
    <name evidence="1" type="ORF">DZC30_14435</name>
</gene>
<organism evidence="1 2">
    <name type="scientific">Comamonas testosteroni</name>
    <name type="common">Pseudomonas testosteroni</name>
    <dbReference type="NCBI Taxonomy" id="285"/>
    <lineage>
        <taxon>Bacteria</taxon>
        <taxon>Pseudomonadati</taxon>
        <taxon>Pseudomonadota</taxon>
        <taxon>Betaproteobacteria</taxon>
        <taxon>Burkholderiales</taxon>
        <taxon>Comamonadaceae</taxon>
        <taxon>Comamonas</taxon>
    </lineage>
</organism>
<accession>A0A373FHJ3</accession>
<reference evidence="1 2" key="1">
    <citation type="submission" date="2018-08" db="EMBL/GenBank/DDBJ databases">
        <title>Comamonas testosteroni strain SWCO2.</title>
        <authorList>
            <person name="Jiang N."/>
            <person name="Zhang X.Z."/>
        </authorList>
    </citation>
    <scope>NUCLEOTIDE SEQUENCE [LARGE SCALE GENOMIC DNA]</scope>
    <source>
        <strain evidence="1 2">SWCO2</strain>
    </source>
</reference>
<dbReference type="Proteomes" id="UP000261948">
    <property type="component" value="Unassembled WGS sequence"/>
</dbReference>
<dbReference type="AlphaFoldDB" id="A0A373FHJ3"/>
<evidence type="ECO:0000313" key="1">
    <source>
        <dbReference type="EMBL" id="RGE43631.1"/>
    </source>
</evidence>
<keyword evidence="2" id="KW-1185">Reference proteome</keyword>
<name>A0A373FHJ3_COMTE</name>
<dbReference type="OrthoDB" id="8795498at2"/>
<sequence length="82" mass="8870">MADSDTSSVMHKIMYLLVSVQKLRAGEGISPQLLGQDLDKHGVSAADQKAGLELAYSKGWLLQGPEGEIQLTEKGFRVDLAQ</sequence>